<evidence type="ECO:0000313" key="4">
    <source>
        <dbReference type="EMBL" id="ROV95514.1"/>
    </source>
</evidence>
<dbReference type="OrthoDB" id="5344254at2759"/>
<evidence type="ECO:0000259" key="3">
    <source>
        <dbReference type="Pfam" id="PF25581"/>
    </source>
</evidence>
<dbReference type="AlphaFoldDB" id="A0A423VWY2"/>
<proteinExistence type="predicted"/>
<evidence type="ECO:0000256" key="1">
    <source>
        <dbReference type="SAM" id="SignalP"/>
    </source>
</evidence>
<reference evidence="4 5" key="1">
    <citation type="submission" date="2015-09" db="EMBL/GenBank/DDBJ databases">
        <title>Host preference determinants of Valsa canker pathogens revealed by comparative genomics.</title>
        <authorList>
            <person name="Yin Z."/>
            <person name="Huang L."/>
        </authorList>
    </citation>
    <scope>NUCLEOTIDE SEQUENCE [LARGE SCALE GENOMIC DNA]</scope>
    <source>
        <strain evidence="4 5">SXYLt</strain>
    </source>
</reference>
<evidence type="ECO:0008006" key="6">
    <source>
        <dbReference type="Google" id="ProtNLM"/>
    </source>
</evidence>
<name>A0A423VWY2_9PEZI</name>
<sequence length="368" mass="39040">MKMITAAILPLLISTAAANIKTVDNVLTNGSVIAEWESSNSSYLDGPKLSGTANETSYDWWYFDVVSASTNASVVVVFYNAGPDGFVNTYVGGPLSISLSGTFPNGTQYNFEVPATSAVIETSSNGISLDFKDAGFSFVGSKLTESEVTYVLHIDSPEIGVTGTITLLSLAHAHYPGGSNKPGVSEVMIPHVGWSNAVPDATAIVSLSFSGDNSSLSISDGIGYHDKNWGDQPFVESTEQWYWGHAHLGPYSIVWFDALSPDSQEYVSGYVAENGKVLEASSVSKAVVVRPWGANSTYPPTESTGPTEGLEIEFNLKDGTTLLANVTTGVTLVEVTGYIRNIGTVEGGLRGEESYTGTALFEQFAFIA</sequence>
<feature type="domain" description="Diels-Alderase N-terminal" evidence="2">
    <location>
        <begin position="22"/>
        <end position="229"/>
    </location>
</feature>
<dbReference type="SUPFAM" id="SSF159245">
    <property type="entry name" value="AttH-like"/>
    <property type="match status" value="1"/>
</dbReference>
<comment type="caution">
    <text evidence="4">The sequence shown here is derived from an EMBL/GenBank/DDBJ whole genome shotgun (WGS) entry which is preliminary data.</text>
</comment>
<dbReference type="EMBL" id="LKEB01000071">
    <property type="protein sequence ID" value="ROV95514.1"/>
    <property type="molecule type" value="Genomic_DNA"/>
</dbReference>
<evidence type="ECO:0000259" key="2">
    <source>
        <dbReference type="Pfam" id="PF24137"/>
    </source>
</evidence>
<dbReference type="InterPro" id="IPR056402">
    <property type="entry name" value="DA_N"/>
</dbReference>
<feature type="chain" id="PRO_5019056095" description="AttH domain-containing protein" evidence="1">
    <location>
        <begin position="19"/>
        <end position="368"/>
    </location>
</feature>
<feature type="signal peptide" evidence="1">
    <location>
        <begin position="1"/>
        <end position="18"/>
    </location>
</feature>
<dbReference type="Pfam" id="PF25581">
    <property type="entry name" value="AsqO_C"/>
    <property type="match status" value="1"/>
</dbReference>
<dbReference type="STRING" id="1230097.A0A423VWY2"/>
<organism evidence="4 5">
    <name type="scientific">Cytospora leucostoma</name>
    <dbReference type="NCBI Taxonomy" id="1230097"/>
    <lineage>
        <taxon>Eukaryota</taxon>
        <taxon>Fungi</taxon>
        <taxon>Dikarya</taxon>
        <taxon>Ascomycota</taxon>
        <taxon>Pezizomycotina</taxon>
        <taxon>Sordariomycetes</taxon>
        <taxon>Sordariomycetidae</taxon>
        <taxon>Diaporthales</taxon>
        <taxon>Cytosporaceae</taxon>
        <taxon>Cytospora</taxon>
    </lineage>
</organism>
<feature type="domain" description="AsqO/PenF-like C-terminal" evidence="3">
    <location>
        <begin position="236"/>
        <end position="365"/>
    </location>
</feature>
<accession>A0A423VWY2</accession>
<protein>
    <recommendedName>
        <fullName evidence="6">AttH domain-containing protein</fullName>
    </recommendedName>
</protein>
<keyword evidence="5" id="KW-1185">Reference proteome</keyword>
<evidence type="ECO:0000313" key="5">
    <source>
        <dbReference type="Proteomes" id="UP000285146"/>
    </source>
</evidence>
<dbReference type="InParanoid" id="A0A423VWY2"/>
<dbReference type="InterPro" id="IPR057722">
    <property type="entry name" value="AsqO/PenF-like_C"/>
</dbReference>
<keyword evidence="1" id="KW-0732">Signal</keyword>
<dbReference type="Pfam" id="PF24137">
    <property type="entry name" value="DA_N"/>
    <property type="match status" value="1"/>
</dbReference>
<gene>
    <name evidence="4" type="ORF">VPNG_08899</name>
</gene>
<dbReference type="Proteomes" id="UP000285146">
    <property type="component" value="Unassembled WGS sequence"/>
</dbReference>